<comment type="similarity">
    <text evidence="1">Belongs to the ATP12 family.</text>
</comment>
<dbReference type="STRING" id="665467.SAMN02982931_01323"/>
<dbReference type="Gene3D" id="1.10.3580.10">
    <property type="entry name" value="ATP12 ATPase"/>
    <property type="match status" value="1"/>
</dbReference>
<dbReference type="InterPro" id="IPR042272">
    <property type="entry name" value="ATP12_ATP_synth-F1-assembly_N"/>
</dbReference>
<dbReference type="PANTHER" id="PTHR21013">
    <property type="entry name" value="ATP SYNTHASE MITOCHONDRIAL F1 COMPLEX ASSEMBLY FACTOR 2/ATP12 PROTEIN, MITOCHONDRIAL PRECURSOR"/>
    <property type="match status" value="1"/>
</dbReference>
<dbReference type="InterPro" id="IPR011419">
    <property type="entry name" value="ATP12_ATP_synth-F1-assembly"/>
</dbReference>
<keyword evidence="5" id="KW-1185">Reference proteome</keyword>
<dbReference type="RefSeq" id="WP_244521162.1">
    <property type="nucleotide sequence ID" value="NZ_FMXQ01000002.1"/>
</dbReference>
<sequence length="261" mass="27759">MSDDKPIANPEAVSRRLTRPILPKRFYKAVSIGPGEGGGHALLLDGRTARTPAKNLLAVRDAAVAEALAAEWEAQAETIDPSRMPLTRLVNTALDRVVDAMEAVRADLITHAGADLICYRAEGPEGLIAAEDLAWAPLVDWARDDLGARLVMTRGIVHVTQDEAAMAAIARAVEPFDALGLAALHTATTLTGSAVIGLALARGRLTPAEAWAAAHIDEDWQMAKWGTDDAALTRRAARFADLAAAALILERARDVANSLRD</sequence>
<evidence type="ECO:0000313" key="5">
    <source>
        <dbReference type="Proteomes" id="UP000199071"/>
    </source>
</evidence>
<dbReference type="Proteomes" id="UP000199071">
    <property type="component" value="Unassembled WGS sequence"/>
</dbReference>
<dbReference type="Pfam" id="PF07542">
    <property type="entry name" value="ATP12"/>
    <property type="match status" value="1"/>
</dbReference>
<dbReference type="EMBL" id="FMXQ01000002">
    <property type="protein sequence ID" value="SDB16635.1"/>
    <property type="molecule type" value="Genomic_DNA"/>
</dbReference>
<protein>
    <submittedName>
        <fullName evidence="4">Chaperone required for the assembly of the F1-ATPase</fullName>
    </submittedName>
</protein>
<dbReference type="InterPro" id="IPR023335">
    <property type="entry name" value="ATP12_ortho_dom_sf"/>
</dbReference>
<dbReference type="AlphaFoldDB" id="A0A1G6B7K6"/>
<dbReference type="Gene3D" id="3.30.2180.10">
    <property type="entry name" value="ATP12-like"/>
    <property type="match status" value="1"/>
</dbReference>
<evidence type="ECO:0000256" key="3">
    <source>
        <dbReference type="ARBA" id="ARBA00023186"/>
    </source>
</evidence>
<dbReference type="GO" id="GO:0043461">
    <property type="term" value="P:proton-transporting ATP synthase complex assembly"/>
    <property type="evidence" value="ECO:0007669"/>
    <property type="project" value="InterPro"/>
</dbReference>
<organism evidence="4 5">
    <name type="scientific">Bauldia litoralis</name>
    <dbReference type="NCBI Taxonomy" id="665467"/>
    <lineage>
        <taxon>Bacteria</taxon>
        <taxon>Pseudomonadati</taxon>
        <taxon>Pseudomonadota</taxon>
        <taxon>Alphaproteobacteria</taxon>
        <taxon>Hyphomicrobiales</taxon>
        <taxon>Kaistiaceae</taxon>
        <taxon>Bauldia</taxon>
    </lineage>
</organism>
<name>A0A1G6B7K6_9HYPH</name>
<dbReference type="SUPFAM" id="SSF160909">
    <property type="entry name" value="ATP12-like"/>
    <property type="match status" value="1"/>
</dbReference>
<keyword evidence="2" id="KW-0809">Transit peptide</keyword>
<dbReference type="PANTHER" id="PTHR21013:SF10">
    <property type="entry name" value="ATP SYNTHASE MITOCHONDRIAL F1 COMPLEX ASSEMBLY FACTOR 2"/>
    <property type="match status" value="1"/>
</dbReference>
<gene>
    <name evidence="4" type="ORF">SAMN02982931_01323</name>
</gene>
<reference evidence="4 5" key="1">
    <citation type="submission" date="2016-10" db="EMBL/GenBank/DDBJ databases">
        <authorList>
            <person name="de Groot N.N."/>
        </authorList>
    </citation>
    <scope>NUCLEOTIDE SEQUENCE [LARGE SCALE GENOMIC DNA]</scope>
    <source>
        <strain evidence="4 5">ATCC 35022</strain>
    </source>
</reference>
<evidence type="ECO:0000256" key="1">
    <source>
        <dbReference type="ARBA" id="ARBA00008231"/>
    </source>
</evidence>
<proteinExistence type="inferred from homology"/>
<evidence type="ECO:0000256" key="2">
    <source>
        <dbReference type="ARBA" id="ARBA00022946"/>
    </source>
</evidence>
<evidence type="ECO:0000313" key="4">
    <source>
        <dbReference type="EMBL" id="SDB16635.1"/>
    </source>
</evidence>
<accession>A0A1G6B7K6</accession>
<keyword evidence="3" id="KW-0143">Chaperone</keyword>